<evidence type="ECO:0000313" key="2">
    <source>
        <dbReference type="Proteomes" id="UP001497744"/>
    </source>
</evidence>
<keyword evidence="2" id="KW-1185">Reference proteome</keyword>
<comment type="caution">
    <text evidence="1">The sequence shown here is derived from an EMBL/GenBank/DDBJ whole genome shotgun (WGS) entry which is preliminary data.</text>
</comment>
<reference evidence="1 2" key="1">
    <citation type="submission" date="2021-06" db="EMBL/GenBank/DDBJ databases">
        <title>Genome sequence of Babesia caballi.</title>
        <authorList>
            <person name="Yamagishi J."/>
            <person name="Kidaka T."/>
            <person name="Ochi A."/>
        </authorList>
    </citation>
    <scope>NUCLEOTIDE SEQUENCE [LARGE SCALE GENOMIC DNA]</scope>
    <source>
        <strain evidence="1">USDA-D6B2</strain>
    </source>
</reference>
<dbReference type="Proteomes" id="UP001497744">
    <property type="component" value="Unassembled WGS sequence"/>
</dbReference>
<protein>
    <submittedName>
        <fullName evidence="1">ABC transporter permease, putative</fullName>
    </submittedName>
</protein>
<accession>A0AAV4LQK8</accession>
<gene>
    <name evidence="1" type="ORF">BcabD6B2_16050</name>
</gene>
<dbReference type="EMBL" id="BPLF01000001">
    <property type="protein sequence ID" value="GIX62170.1"/>
    <property type="molecule type" value="Genomic_DNA"/>
</dbReference>
<dbReference type="RefSeq" id="XP_067714239.1">
    <property type="nucleotide sequence ID" value="XM_067858138.1"/>
</dbReference>
<proteinExistence type="predicted"/>
<name>A0AAV4LQK8_BABCB</name>
<organism evidence="1 2">
    <name type="scientific">Babesia caballi</name>
    <dbReference type="NCBI Taxonomy" id="5871"/>
    <lineage>
        <taxon>Eukaryota</taxon>
        <taxon>Sar</taxon>
        <taxon>Alveolata</taxon>
        <taxon>Apicomplexa</taxon>
        <taxon>Aconoidasida</taxon>
        <taxon>Piroplasmida</taxon>
        <taxon>Babesiidae</taxon>
        <taxon>Babesia</taxon>
    </lineage>
</organism>
<sequence>MSEFEKVISTGSAEFRERLMAYLCLNKVLRNRVCVRSLFTGSHGFGPVMSDILEPKDLPSSVSNTDSSDKLEPALLFNVKINCLENYLEGLPKEERKVEYDDLLHLVKLSKLYPSASTDDKVSKVLRLFLENEDNCLMVAKKEFEAFETCSLIKDGESKLPDLILRYLYSTKSSGSFLSAVGLDECTLTFKRC</sequence>
<dbReference type="GeneID" id="94193651"/>
<evidence type="ECO:0000313" key="1">
    <source>
        <dbReference type="EMBL" id="GIX62170.1"/>
    </source>
</evidence>
<dbReference type="AlphaFoldDB" id="A0AAV4LQK8"/>